<feature type="transmembrane region" description="Helical" evidence="5">
    <location>
        <begin position="6"/>
        <end position="25"/>
    </location>
</feature>
<dbReference type="AlphaFoldDB" id="A0A1G8F3R4"/>
<comment type="subcellular location">
    <subcellularLocation>
        <location evidence="1">Membrane</location>
        <topology evidence="1">Multi-pass membrane protein</topology>
    </subcellularLocation>
</comment>
<feature type="transmembrane region" description="Helical" evidence="5">
    <location>
        <begin position="245"/>
        <end position="264"/>
    </location>
</feature>
<feature type="transmembrane region" description="Helical" evidence="5">
    <location>
        <begin position="183"/>
        <end position="208"/>
    </location>
</feature>
<evidence type="ECO:0000256" key="4">
    <source>
        <dbReference type="ARBA" id="ARBA00023136"/>
    </source>
</evidence>
<feature type="transmembrane region" description="Helical" evidence="5">
    <location>
        <begin position="69"/>
        <end position="87"/>
    </location>
</feature>
<evidence type="ECO:0000313" key="8">
    <source>
        <dbReference type="Proteomes" id="UP000199017"/>
    </source>
</evidence>
<evidence type="ECO:0000256" key="5">
    <source>
        <dbReference type="SAM" id="Phobius"/>
    </source>
</evidence>
<evidence type="ECO:0000256" key="1">
    <source>
        <dbReference type="ARBA" id="ARBA00004141"/>
    </source>
</evidence>
<dbReference type="InterPro" id="IPR045062">
    <property type="entry name" value="Cyt_c_biogenesis_CcsA/CcmC"/>
</dbReference>
<dbReference type="GO" id="GO:0017004">
    <property type="term" value="P:cytochrome complex assembly"/>
    <property type="evidence" value="ECO:0007669"/>
    <property type="project" value="InterPro"/>
</dbReference>
<dbReference type="RefSeq" id="WP_091582023.1">
    <property type="nucleotide sequence ID" value="NZ_FNDU01000002.1"/>
</dbReference>
<sequence length="276" mass="32183">MVAAAGVIYVVTIVLYSLSVLGYFIDFMQNNRKVNRIAFWLLSIVWVLQTIFFFIRALEYDRLPVITPFEGLFFYAWLLITLSLVINRFFRMDFLVFFTNVVGFVMMAFSLFTPDGDVPTELNDLLISELLVVHITLILLSYAAFTMAFVFAAMYTLQHQLLKRKQWGKKLLRLENLPKMERLSFFMTLFGVPCMLLGLILGLVWASIQLHELPWLDAKVLGSASVLIVYSIYLYLWAVRQRRGYNMTLLNLAGFLLVLINYFLSGELTDFHFWYF</sequence>
<gene>
    <name evidence="7" type="ORF">SAMN05216352_102510</name>
</gene>
<keyword evidence="3 5" id="KW-1133">Transmembrane helix</keyword>
<feature type="transmembrane region" description="Helical" evidence="5">
    <location>
        <begin position="132"/>
        <end position="157"/>
    </location>
</feature>
<keyword evidence="8" id="KW-1185">Reference proteome</keyword>
<dbReference type="PANTHER" id="PTHR30071">
    <property type="entry name" value="HEME EXPORTER PROTEIN C"/>
    <property type="match status" value="1"/>
</dbReference>
<dbReference type="STRING" id="930129.SAMN05216352_102510"/>
<dbReference type="Proteomes" id="UP000199017">
    <property type="component" value="Unassembled WGS sequence"/>
</dbReference>
<evidence type="ECO:0000259" key="6">
    <source>
        <dbReference type="Pfam" id="PF01578"/>
    </source>
</evidence>
<feature type="transmembrane region" description="Helical" evidence="5">
    <location>
        <begin position="94"/>
        <end position="112"/>
    </location>
</feature>
<feature type="transmembrane region" description="Helical" evidence="5">
    <location>
        <begin position="37"/>
        <end position="57"/>
    </location>
</feature>
<dbReference type="InterPro" id="IPR002541">
    <property type="entry name" value="Cyt_c_assembly"/>
</dbReference>
<dbReference type="EMBL" id="FNDU01000002">
    <property type="protein sequence ID" value="SDH76764.1"/>
    <property type="molecule type" value="Genomic_DNA"/>
</dbReference>
<dbReference type="OrthoDB" id="2417400at2"/>
<name>A0A1G8F3R4_9BACI</name>
<protein>
    <submittedName>
        <fullName evidence="7">HemX family protein</fullName>
    </submittedName>
</protein>
<accession>A0A1G8F3R4</accession>
<proteinExistence type="predicted"/>
<evidence type="ECO:0000256" key="3">
    <source>
        <dbReference type="ARBA" id="ARBA00022989"/>
    </source>
</evidence>
<feature type="domain" description="Cytochrome c assembly protein" evidence="6">
    <location>
        <begin position="70"/>
        <end position="266"/>
    </location>
</feature>
<reference evidence="7 8" key="1">
    <citation type="submission" date="2016-10" db="EMBL/GenBank/DDBJ databases">
        <authorList>
            <person name="de Groot N.N."/>
        </authorList>
    </citation>
    <scope>NUCLEOTIDE SEQUENCE [LARGE SCALE GENOMIC DNA]</scope>
    <source>
        <strain evidence="8">P4B,CCM 7963,CECT 7998,DSM 25260,IBRC-M 10614,KCTC 13821</strain>
    </source>
</reference>
<dbReference type="Pfam" id="PF01578">
    <property type="entry name" value="Cytochrom_C_asm"/>
    <property type="match status" value="1"/>
</dbReference>
<keyword evidence="2 5" id="KW-0812">Transmembrane</keyword>
<keyword evidence="4 5" id="KW-0472">Membrane</keyword>
<organism evidence="7 8">
    <name type="scientific">Alteribacillus bidgolensis</name>
    <dbReference type="NCBI Taxonomy" id="930129"/>
    <lineage>
        <taxon>Bacteria</taxon>
        <taxon>Bacillati</taxon>
        <taxon>Bacillota</taxon>
        <taxon>Bacilli</taxon>
        <taxon>Bacillales</taxon>
        <taxon>Bacillaceae</taxon>
        <taxon>Alteribacillus</taxon>
    </lineage>
</organism>
<dbReference type="GO" id="GO:0020037">
    <property type="term" value="F:heme binding"/>
    <property type="evidence" value="ECO:0007669"/>
    <property type="project" value="InterPro"/>
</dbReference>
<evidence type="ECO:0000313" key="7">
    <source>
        <dbReference type="EMBL" id="SDH76764.1"/>
    </source>
</evidence>
<dbReference type="PANTHER" id="PTHR30071:SF15">
    <property type="entry name" value="PROTEIN HEMX"/>
    <property type="match status" value="1"/>
</dbReference>
<evidence type="ECO:0000256" key="2">
    <source>
        <dbReference type="ARBA" id="ARBA00022692"/>
    </source>
</evidence>
<feature type="transmembrane region" description="Helical" evidence="5">
    <location>
        <begin position="220"/>
        <end position="238"/>
    </location>
</feature>
<dbReference type="GO" id="GO:0005886">
    <property type="term" value="C:plasma membrane"/>
    <property type="evidence" value="ECO:0007669"/>
    <property type="project" value="TreeGrafter"/>
</dbReference>